<reference evidence="4 5" key="1">
    <citation type="submission" date="2015-03" db="EMBL/GenBank/DDBJ databases">
        <title>Genome assembly of Sandaracinus amylolyticus DSM 53668.</title>
        <authorList>
            <person name="Sharma G."/>
            <person name="Subramanian S."/>
        </authorList>
    </citation>
    <scope>NUCLEOTIDE SEQUENCE [LARGE SCALE GENOMIC DNA]</scope>
    <source>
        <strain evidence="4 5">DSM 53668</strain>
    </source>
</reference>
<sequence>MFVDRAVGIDLGTTNSEIALLEPSEREILVYADRFGRRTVPSAVAWDPKAQAFVVGRAARARRGQTPGPIESIKRRMGQAVKVAVGPHELTPEEISSKILAELRERMREDLQARSGDVEVRIARAVITVPAYFDAPQVEATRRAGELAGLEVAAVLQEPTAAAIYHTWKSQLGDGTGGRQGGRAAPPGGNFLVYDLGGGTFDVSVLRCLGGEYQVLAIDGDNFLGGDDFDRRFAERLRRMLVDKGYALELDVRGSAEDAARFARLVHVAQEVKESLSTSDVVHLSKTDVLIDQAGEPVSIEMELGRAEHEEAIRDLVETTIACCERALARSKEVAGVGLADVDHVVLVGGSTRVPMVVRRVTEALCSGKSKCVQPLQDQVDTCVALGAAVHAAQLGGLRIGDDAMQARFTTPLVGRGERLRVGLELERAPEGTAELGVVSADGSELGRAELASVPAAVRVECALGGEEENAARVEARDASGRALASLPFALYRGELKPRASALSQPSVVAKDIALEVLRAGRRERKVLIPRGSGLPLSTTHELATSDRSGAVVLRLLQNRLPIKTLMLEVPADLPVGTPVTLELKCDEAMRLEARAEVAGRELWARVEPAAATPASAEEIEALLAESEEVARGLWGRDAHAFRREAEPLSAGLREVVGTDPDKLSALATQLRHLIDEFKTAGGGELSPPLHRFEHVLDALRRTVYRAQGALLGMDATTWERRIEDLDARGRAAWDTSDAVAWRRVYNETQALLETAQTQELGAQRLDDPTYLARRVAGLVAWSVAIERSLSDFVPSRADEVRGLQLAERDRLMGALRTKVREPLEKLGETKGAQDTRRALDGIASELERIENAVERLPSIGVVTERR</sequence>
<dbReference type="AlphaFoldDB" id="A0A0F6SFQ7"/>
<name>A0A0F6SFQ7_9BACT</name>
<dbReference type="RefSeq" id="WP_053234634.1">
    <property type="nucleotide sequence ID" value="NZ_CP011125.1"/>
</dbReference>
<dbReference type="PANTHER" id="PTHR19375">
    <property type="entry name" value="HEAT SHOCK PROTEIN 70KDA"/>
    <property type="match status" value="1"/>
</dbReference>
<gene>
    <name evidence="4" type="ORF">DB32_004513</name>
</gene>
<dbReference type="InterPro" id="IPR013126">
    <property type="entry name" value="Hsp_70_fam"/>
</dbReference>
<keyword evidence="2" id="KW-0547">Nucleotide-binding</keyword>
<accession>A0A0F6SFQ7</accession>
<dbReference type="PROSITE" id="PS00329">
    <property type="entry name" value="HSP70_2"/>
    <property type="match status" value="1"/>
</dbReference>
<evidence type="ECO:0000256" key="1">
    <source>
        <dbReference type="ARBA" id="ARBA00007381"/>
    </source>
</evidence>
<dbReference type="PROSITE" id="PS00297">
    <property type="entry name" value="HSP70_1"/>
    <property type="match status" value="1"/>
</dbReference>
<dbReference type="PRINTS" id="PR00301">
    <property type="entry name" value="HEATSHOCK70"/>
</dbReference>
<dbReference type="KEGG" id="samy:DB32_004513"/>
<dbReference type="SUPFAM" id="SSF53067">
    <property type="entry name" value="Actin-like ATPase domain"/>
    <property type="match status" value="2"/>
</dbReference>
<dbReference type="GO" id="GO:0005524">
    <property type="term" value="F:ATP binding"/>
    <property type="evidence" value="ECO:0007669"/>
    <property type="project" value="UniProtKB-KW"/>
</dbReference>
<dbReference type="STRING" id="927083.DB32_004513"/>
<protein>
    <submittedName>
        <fullName evidence="4">Chaperone protein DnaK</fullName>
    </submittedName>
</protein>
<evidence type="ECO:0000313" key="4">
    <source>
        <dbReference type="EMBL" id="AKF07364.1"/>
    </source>
</evidence>
<dbReference type="Proteomes" id="UP000034883">
    <property type="component" value="Chromosome"/>
</dbReference>
<dbReference type="GO" id="GO:0140662">
    <property type="term" value="F:ATP-dependent protein folding chaperone"/>
    <property type="evidence" value="ECO:0007669"/>
    <property type="project" value="InterPro"/>
</dbReference>
<proteinExistence type="inferred from homology"/>
<evidence type="ECO:0000256" key="3">
    <source>
        <dbReference type="ARBA" id="ARBA00022840"/>
    </source>
</evidence>
<dbReference type="Pfam" id="PF00012">
    <property type="entry name" value="HSP70"/>
    <property type="match status" value="1"/>
</dbReference>
<dbReference type="EMBL" id="CP011125">
    <property type="protein sequence ID" value="AKF07364.1"/>
    <property type="molecule type" value="Genomic_DNA"/>
</dbReference>
<evidence type="ECO:0000313" key="5">
    <source>
        <dbReference type="Proteomes" id="UP000034883"/>
    </source>
</evidence>
<dbReference type="InterPro" id="IPR043129">
    <property type="entry name" value="ATPase_NBD"/>
</dbReference>
<keyword evidence="5" id="KW-1185">Reference proteome</keyword>
<dbReference type="Gene3D" id="3.30.420.40">
    <property type="match status" value="2"/>
</dbReference>
<comment type="similarity">
    <text evidence="1">Belongs to the heat shock protein 70 family.</text>
</comment>
<dbReference type="CDD" id="cd24029">
    <property type="entry name" value="ASKHA_NBD_HSP70_DnaK_HscA_HscC"/>
    <property type="match status" value="1"/>
</dbReference>
<dbReference type="PROSITE" id="PS01036">
    <property type="entry name" value="HSP70_3"/>
    <property type="match status" value="1"/>
</dbReference>
<organism evidence="4 5">
    <name type="scientific">Sandaracinus amylolyticus</name>
    <dbReference type="NCBI Taxonomy" id="927083"/>
    <lineage>
        <taxon>Bacteria</taxon>
        <taxon>Pseudomonadati</taxon>
        <taxon>Myxococcota</taxon>
        <taxon>Polyangia</taxon>
        <taxon>Polyangiales</taxon>
        <taxon>Sandaracinaceae</taxon>
        <taxon>Sandaracinus</taxon>
    </lineage>
</organism>
<dbReference type="InterPro" id="IPR018181">
    <property type="entry name" value="Heat_shock_70_CS"/>
</dbReference>
<dbReference type="OrthoDB" id="9766019at2"/>
<dbReference type="Gene3D" id="3.90.640.10">
    <property type="entry name" value="Actin, Chain A, domain 4"/>
    <property type="match status" value="1"/>
</dbReference>
<evidence type="ECO:0000256" key="2">
    <source>
        <dbReference type="ARBA" id="ARBA00022741"/>
    </source>
</evidence>
<keyword evidence="3" id="KW-0067">ATP-binding</keyword>